<dbReference type="NCBIfam" id="NF045579">
    <property type="entry name" value="rhamnoside_JR"/>
    <property type="match status" value="1"/>
</dbReference>
<sequence length="956" mass="102596">MSRWHPLLAGACALALLFGAQAGKAQTLEQVFQAPPKEMRPRLRWWWPGDAVNADELRREIKVLDEAGFGGAEIQSFNPGVPGLSQAERDTINGYATPPFFAHVKAAAEEASARGLTLDYTLGSAWPSGGGFAIPPEKAYVELTMAFTEVSGGKGPVKVAIPSRTKRMGAISGFDPRGKDPRVADWPARLDARAKIVAVIAVKGNGPALQPAPPAQGLVLYPWRHVDTPGKLDEGSALVLTDKLRDDGTLDWTPPAGTWQVFVFKQYAVNMGILAGTGEGPQLTLDHMDPSAFAAHVARVADPLPSALGPAFSAVRSTFVDSLELMQDLPWTENFLAEFKKRRGYDLTPYLPLVLQPGWMQAWGEYWSPPYFEAGDSTAERVRADYRRTVSDLMFDGFVDPFVAWNHAHGLQAKFQAHGGALDIVRGYGVADIPETEDLAGADPYFMRFARSAADLYGRAIVSAESLCWKDRPYSVTPDELRQRADLIFASGVNSLVIHGTNYRRDGVAWPGWHAFQPSAFALGFSTMVNETNPIWAGVPTLAAYFARTQAVLRQGKPVVPVAYFYGQVGYYAGIEDRGADAELAQRRFLAGGYDFDRVNPDALAHARVEDHQLVSAGGARYPVLVLPPVDGIAAETAEQVAAFAQAGLPVVFADHVPSRDEGLANHEARDARVRAAVAATLKAGARVVPADGVVDALRLIQVPANLRFTADPTDVVYVQRRVGDQLVTFLHNAGGQSRDASLVLPGRGAVTRWNALDGTITASSGVQPAGDGTAVPLTLPAGASALLVQDTRLPPLPAPAPVLVTHKALPKDGWTLAVNGHGPKGASVSRPLTITSLGDWSQTAELGDFAGEGTYQHTLEVERSWLGKGRRVLLALGEVHDMAVVTINGHRFQPLVTQPFKVDVTAALRPGRNALEIAVLNTPQNAMVDAKAPGFKLLKPVPAGLVGPVEVEVMQ</sequence>
<proteinExistence type="predicted"/>
<evidence type="ECO:0000313" key="3">
    <source>
        <dbReference type="Proteomes" id="UP000319859"/>
    </source>
</evidence>
<dbReference type="AlphaFoldDB" id="A0A560F9S5"/>
<dbReference type="PANTHER" id="PTHR36848">
    <property type="entry name" value="DNA-BINDING PROTEIN (PUTATIVE SECRETED PROTEIN)-RELATED"/>
    <property type="match status" value="1"/>
</dbReference>
<dbReference type="InterPro" id="IPR008979">
    <property type="entry name" value="Galactose-bd-like_sf"/>
</dbReference>
<dbReference type="PANTHER" id="PTHR36848:SF2">
    <property type="entry name" value="SECRETED PROTEIN"/>
    <property type="match status" value="1"/>
</dbReference>
<dbReference type="RefSeq" id="WP_145751027.1">
    <property type="nucleotide sequence ID" value="NZ_VITN01000010.1"/>
</dbReference>
<dbReference type="EMBL" id="VITN01000010">
    <property type="protein sequence ID" value="TWB18372.1"/>
    <property type="molecule type" value="Genomic_DNA"/>
</dbReference>
<dbReference type="OrthoDB" id="9761519at2"/>
<accession>A0A560F9S5</accession>
<comment type="caution">
    <text evidence="2">The sequence shown here is derived from an EMBL/GenBank/DDBJ whole genome shotgun (WGS) entry which is preliminary data.</text>
</comment>
<dbReference type="Gene3D" id="2.60.120.260">
    <property type="entry name" value="Galactose-binding domain-like"/>
    <property type="match status" value="1"/>
</dbReference>
<gene>
    <name evidence="2" type="ORF">FBZ89_11017</name>
</gene>
<evidence type="ECO:0000313" key="2">
    <source>
        <dbReference type="EMBL" id="TWB18372.1"/>
    </source>
</evidence>
<organism evidence="2 3">
    <name type="scientific">Nitrospirillum amazonense</name>
    <dbReference type="NCBI Taxonomy" id="28077"/>
    <lineage>
        <taxon>Bacteria</taxon>
        <taxon>Pseudomonadati</taxon>
        <taxon>Pseudomonadota</taxon>
        <taxon>Alphaproteobacteria</taxon>
        <taxon>Rhodospirillales</taxon>
        <taxon>Azospirillaceae</taxon>
        <taxon>Nitrospirillum</taxon>
    </lineage>
</organism>
<feature type="signal peptide" evidence="1">
    <location>
        <begin position="1"/>
        <end position="22"/>
    </location>
</feature>
<dbReference type="SUPFAM" id="SSF49785">
    <property type="entry name" value="Galactose-binding domain-like"/>
    <property type="match status" value="1"/>
</dbReference>
<keyword evidence="1" id="KW-0732">Signal</keyword>
<dbReference type="Proteomes" id="UP000319859">
    <property type="component" value="Unassembled WGS sequence"/>
</dbReference>
<feature type="chain" id="PRO_5021879938" evidence="1">
    <location>
        <begin position="23"/>
        <end position="956"/>
    </location>
</feature>
<reference evidence="2 3" key="1">
    <citation type="submission" date="2019-06" db="EMBL/GenBank/DDBJ databases">
        <title>Genomic Encyclopedia of Type Strains, Phase IV (KMG-V): Genome sequencing to study the core and pangenomes of soil and plant-associated prokaryotes.</title>
        <authorList>
            <person name="Whitman W."/>
        </authorList>
    </citation>
    <scope>NUCLEOTIDE SEQUENCE [LARGE SCALE GENOMIC DNA]</scope>
    <source>
        <strain evidence="2 3">BR 11880</strain>
    </source>
</reference>
<name>A0A560F9S5_9PROT</name>
<dbReference type="Pfam" id="PF17132">
    <property type="entry name" value="Glyco_hydro_106"/>
    <property type="match status" value="2"/>
</dbReference>
<evidence type="ECO:0000256" key="1">
    <source>
        <dbReference type="SAM" id="SignalP"/>
    </source>
</evidence>
<dbReference type="InterPro" id="IPR053161">
    <property type="entry name" value="Ulvan_degrading_GH"/>
</dbReference>
<protein>
    <submittedName>
        <fullName evidence="2">Alpha-L-rhamnosidase-like protein</fullName>
    </submittedName>
</protein>